<organism evidence="1 2">
    <name type="scientific">Mycoplasmopsis edwardii</name>
    <dbReference type="NCBI Taxonomy" id="53558"/>
    <lineage>
        <taxon>Bacteria</taxon>
        <taxon>Bacillati</taxon>
        <taxon>Mycoplasmatota</taxon>
        <taxon>Mycoplasmoidales</taxon>
        <taxon>Metamycoplasmataceae</taxon>
        <taxon>Mycoplasmopsis</taxon>
    </lineage>
</organism>
<evidence type="ECO:0000313" key="1">
    <source>
        <dbReference type="EMBL" id="SYV96990.1"/>
    </source>
</evidence>
<sequence>MKINELLLKIDSKYKVSKDLSQKIFEFEYSNKTYEVQFW</sequence>
<dbReference type="Proteomes" id="UP000257559">
    <property type="component" value="Chromosome"/>
</dbReference>
<evidence type="ECO:0000313" key="2">
    <source>
        <dbReference type="Proteomes" id="UP000257559"/>
    </source>
</evidence>
<feature type="non-terminal residue" evidence="1">
    <location>
        <position position="39"/>
    </location>
</feature>
<protein>
    <submittedName>
        <fullName evidence="1">Uncharacterized protein</fullName>
    </submittedName>
</protein>
<gene>
    <name evidence="1" type="ORF">NCTC10132_00345</name>
</gene>
<accession>A0A3B0PMI3</accession>
<reference evidence="2" key="1">
    <citation type="submission" date="2018-06" db="EMBL/GenBank/DDBJ databases">
        <authorList>
            <consortium name="Pathogen Informatics"/>
        </authorList>
    </citation>
    <scope>NUCLEOTIDE SEQUENCE [LARGE SCALE GENOMIC DNA]</scope>
    <source>
        <strain evidence="2">NCTC10132</strain>
    </source>
</reference>
<dbReference type="EMBL" id="LS991951">
    <property type="protein sequence ID" value="SYV96990.1"/>
    <property type="molecule type" value="Genomic_DNA"/>
</dbReference>
<keyword evidence="2" id="KW-1185">Reference proteome</keyword>
<dbReference type="KEGG" id="medw:NCTC10132_00345"/>
<dbReference type="AlphaFoldDB" id="A0A3B0PMI3"/>
<name>A0A3B0PMI3_9BACT</name>
<proteinExistence type="predicted"/>